<proteinExistence type="predicted"/>
<evidence type="ECO:0000256" key="1">
    <source>
        <dbReference type="ARBA" id="ARBA00005184"/>
    </source>
</evidence>
<comment type="catalytic activity">
    <reaction evidence="4">
        <text>[(1-&gt;4)-alpha-D-galacturonosyl methyl ester](n) + n H2O = [(1-&gt;4)-alpha-D-galacturonosyl](n) + n methanol + n H(+)</text>
        <dbReference type="Rhea" id="RHEA:22380"/>
        <dbReference type="Rhea" id="RHEA-COMP:14570"/>
        <dbReference type="Rhea" id="RHEA-COMP:14573"/>
        <dbReference type="ChEBI" id="CHEBI:15377"/>
        <dbReference type="ChEBI" id="CHEBI:15378"/>
        <dbReference type="ChEBI" id="CHEBI:17790"/>
        <dbReference type="ChEBI" id="CHEBI:140522"/>
        <dbReference type="ChEBI" id="CHEBI:140523"/>
        <dbReference type="EC" id="3.1.1.11"/>
    </reaction>
</comment>
<keyword evidence="2 4" id="KW-0378">Hydrolase</keyword>
<keyword evidence="4" id="KW-0732">Signal</keyword>
<dbReference type="RefSeq" id="XP_010468164.1">
    <property type="nucleotide sequence ID" value="XM_010469862.1"/>
</dbReference>
<dbReference type="InterPro" id="IPR018040">
    <property type="entry name" value="Pectinesterase_Tyr_AS"/>
</dbReference>
<gene>
    <name evidence="7" type="primary">LOC104748184</name>
</gene>
<dbReference type="Pfam" id="PF01095">
    <property type="entry name" value="Pectinesterase"/>
    <property type="match status" value="1"/>
</dbReference>
<comment type="subcellular location">
    <subcellularLocation>
        <location evidence="4">Secreted</location>
        <location evidence="4">Cell wall</location>
    </subcellularLocation>
</comment>
<evidence type="ECO:0000313" key="6">
    <source>
        <dbReference type="Proteomes" id="UP000694864"/>
    </source>
</evidence>
<keyword evidence="3 4" id="KW-0063">Aspartyl esterase</keyword>
<comment type="pathway">
    <text evidence="1 4">Glycan metabolism; pectin degradation; 2-dehydro-3-deoxy-D-gluconate from pectin: step 1/5.</text>
</comment>
<comment type="function">
    <text evidence="4">Acts in the modification of cell walls via demethylesterification of cell wall pectin.</text>
</comment>
<dbReference type="PROSITE" id="PS00800">
    <property type="entry name" value="PECTINESTERASE_1"/>
    <property type="match status" value="1"/>
</dbReference>
<keyword evidence="4" id="KW-0961">Cell wall biogenesis/degradation</keyword>
<dbReference type="InterPro" id="IPR000070">
    <property type="entry name" value="Pectinesterase_cat"/>
</dbReference>
<dbReference type="SUPFAM" id="SSF51126">
    <property type="entry name" value="Pectin lyase-like"/>
    <property type="match status" value="1"/>
</dbReference>
<reference evidence="7" key="2">
    <citation type="submission" date="2025-08" db="UniProtKB">
        <authorList>
            <consortium name="RefSeq"/>
        </authorList>
    </citation>
    <scope>IDENTIFICATION</scope>
    <source>
        <tissue evidence="7">Leaf</tissue>
    </source>
</reference>
<keyword evidence="4" id="KW-0134">Cell wall</keyword>
<keyword evidence="4" id="KW-0964">Secreted</keyword>
<reference evidence="6" key="1">
    <citation type="journal article" date="2014" name="Nat. Commun.">
        <title>The emerging biofuel crop Camelina sativa retains a highly undifferentiated hexaploid genome structure.</title>
        <authorList>
            <person name="Kagale S."/>
            <person name="Koh C."/>
            <person name="Nixon J."/>
            <person name="Bollina V."/>
            <person name="Clarke W.E."/>
            <person name="Tuteja R."/>
            <person name="Spillane C."/>
            <person name="Robinson S.J."/>
            <person name="Links M.G."/>
            <person name="Clarke C."/>
            <person name="Higgins E.E."/>
            <person name="Huebert T."/>
            <person name="Sharpe A.G."/>
            <person name="Parkin I.A."/>
        </authorList>
    </citation>
    <scope>NUCLEOTIDE SEQUENCE [LARGE SCALE GENOMIC DNA]</scope>
    <source>
        <strain evidence="6">cv. DH55</strain>
    </source>
</reference>
<accession>A0ABM0WAM9</accession>
<evidence type="ECO:0000256" key="2">
    <source>
        <dbReference type="ARBA" id="ARBA00022801"/>
    </source>
</evidence>
<feature type="chain" id="PRO_5044992337" description="Pectinesterase" evidence="4">
    <location>
        <begin position="26"/>
        <end position="209"/>
    </location>
</feature>
<evidence type="ECO:0000313" key="7">
    <source>
        <dbReference type="RefSeq" id="XP_010468164.1"/>
    </source>
</evidence>
<sequence>MESSRRIVVIMIILTAHASLLGGQGSDPVWLSSEKKEMIHCDLKAKATVSLDGTGDHRTITEAPAAVPENNVSPYVIHVKEGVYKENVKVSKKHVVMFGDGSHKTVVVGNMSRVDFPDLATFETATFSVLRDNFVVKDMMFRNVAGPEKHQAVAFHSKSSFFRDHYATTATFGTGGNCYSASDKPIQVYTRRKNRGIGARADEEGDTCE</sequence>
<feature type="domain" description="Pectinesterase catalytic" evidence="5">
    <location>
        <begin position="47"/>
        <end position="160"/>
    </location>
</feature>
<feature type="signal peptide" evidence="4">
    <location>
        <begin position="1"/>
        <end position="25"/>
    </location>
</feature>
<evidence type="ECO:0000256" key="3">
    <source>
        <dbReference type="ARBA" id="ARBA00023085"/>
    </source>
</evidence>
<dbReference type="Proteomes" id="UP000694864">
    <property type="component" value="Chromosome 15"/>
</dbReference>
<dbReference type="PANTHER" id="PTHR31707">
    <property type="entry name" value="PECTINESTERASE"/>
    <property type="match status" value="1"/>
</dbReference>
<dbReference type="InterPro" id="IPR011050">
    <property type="entry name" value="Pectin_lyase_fold/virulence"/>
</dbReference>
<name>A0ABM0WAM9_CAMSA</name>
<organism evidence="6 7">
    <name type="scientific">Camelina sativa</name>
    <name type="common">False flax</name>
    <name type="synonym">Myagrum sativum</name>
    <dbReference type="NCBI Taxonomy" id="90675"/>
    <lineage>
        <taxon>Eukaryota</taxon>
        <taxon>Viridiplantae</taxon>
        <taxon>Streptophyta</taxon>
        <taxon>Embryophyta</taxon>
        <taxon>Tracheophyta</taxon>
        <taxon>Spermatophyta</taxon>
        <taxon>Magnoliopsida</taxon>
        <taxon>eudicotyledons</taxon>
        <taxon>Gunneridae</taxon>
        <taxon>Pentapetalae</taxon>
        <taxon>rosids</taxon>
        <taxon>malvids</taxon>
        <taxon>Brassicales</taxon>
        <taxon>Brassicaceae</taxon>
        <taxon>Camelineae</taxon>
        <taxon>Camelina</taxon>
    </lineage>
</organism>
<dbReference type="Gene3D" id="2.160.20.10">
    <property type="entry name" value="Single-stranded right-handed beta-helix, Pectin lyase-like"/>
    <property type="match status" value="1"/>
</dbReference>
<dbReference type="GeneID" id="104748184"/>
<evidence type="ECO:0000256" key="4">
    <source>
        <dbReference type="RuleBase" id="RU000589"/>
    </source>
</evidence>
<keyword evidence="6" id="KW-1185">Reference proteome</keyword>
<dbReference type="EC" id="3.1.1.11" evidence="4"/>
<protein>
    <recommendedName>
        <fullName evidence="4">Pectinesterase</fullName>
        <ecNumber evidence="4">3.1.1.11</ecNumber>
    </recommendedName>
</protein>
<evidence type="ECO:0000259" key="5">
    <source>
        <dbReference type="Pfam" id="PF01095"/>
    </source>
</evidence>
<dbReference type="InterPro" id="IPR012334">
    <property type="entry name" value="Pectin_lyas_fold"/>
</dbReference>